<dbReference type="PROSITE" id="PS50005">
    <property type="entry name" value="TPR"/>
    <property type="match status" value="1"/>
</dbReference>
<accession>A0A5C6B1K4</accession>
<dbReference type="CDD" id="cd14014">
    <property type="entry name" value="STKc_PknB_like"/>
    <property type="match status" value="1"/>
</dbReference>
<dbReference type="AlphaFoldDB" id="A0A5C6B1K4"/>
<dbReference type="PANTHER" id="PTHR43289:SF6">
    <property type="entry name" value="SERINE_THREONINE-PROTEIN KINASE NEKL-3"/>
    <property type="match status" value="1"/>
</dbReference>
<proteinExistence type="predicted"/>
<keyword evidence="8" id="KW-0175">Coiled coil</keyword>
<dbReference type="GO" id="GO:0004674">
    <property type="term" value="F:protein serine/threonine kinase activity"/>
    <property type="evidence" value="ECO:0007669"/>
    <property type="project" value="UniProtKB-KW"/>
</dbReference>
<dbReference type="FunFam" id="1.10.510.10:FF:000021">
    <property type="entry name" value="Serine/threonine protein kinase"/>
    <property type="match status" value="1"/>
</dbReference>
<dbReference type="PROSITE" id="PS00108">
    <property type="entry name" value="PROTEIN_KINASE_ST"/>
    <property type="match status" value="1"/>
</dbReference>
<evidence type="ECO:0000259" key="10">
    <source>
        <dbReference type="PROSITE" id="PS50011"/>
    </source>
</evidence>
<evidence type="ECO:0000256" key="1">
    <source>
        <dbReference type="ARBA" id="ARBA00012513"/>
    </source>
</evidence>
<dbReference type="Gene3D" id="3.30.200.20">
    <property type="entry name" value="Phosphorylase Kinase, domain 1"/>
    <property type="match status" value="1"/>
</dbReference>
<keyword evidence="6" id="KW-0067">ATP-binding</keyword>
<dbReference type="SMART" id="SM00028">
    <property type="entry name" value="TPR"/>
    <property type="match status" value="4"/>
</dbReference>
<feature type="repeat" description="TPR" evidence="7">
    <location>
        <begin position="592"/>
        <end position="625"/>
    </location>
</feature>
<dbReference type="RefSeq" id="WP_146518717.1">
    <property type="nucleotide sequence ID" value="NZ_CP151726.1"/>
</dbReference>
<evidence type="ECO:0000313" key="12">
    <source>
        <dbReference type="Proteomes" id="UP000320176"/>
    </source>
</evidence>
<evidence type="ECO:0000256" key="7">
    <source>
        <dbReference type="PROSITE-ProRule" id="PRU00339"/>
    </source>
</evidence>
<sequence>MPDCPPAEILQRFVDERLSADACSRLEGHIGDCVDCQSKLDHLCASVLPAVHVMIDPQHLPIPDRAWSPARAERLAAAVRKANSPHPPTHSSEVPLLSSVDTDDGGTYGEETTGGDSQQLPETIDPGEDDSPNSEISYAEKARVSSPIRKIDDYEIVSEIARGGMGIVYKAWDVKLKCFLALKTIVSGELASERNLYRFQREAEATAKLRHPNIVRIHRVGECNGLHYFTMDFIAGPTLQHLAKQQSLSEADAVRLTIEICDAIAYAHKNGVLHRDLKPSNVLTDETGRAMVTDFGLAKCLEDDSDFSQTGQAIGTPSYMPPEQAAGRKDEIGFQSDVYSIGALLFHLLTGRAPFVGETHHAIIHQVLESETVSPRKLNPKVSRSLEIICVKCLQKECSRRYTTALELKQDLERFQLGYPILARRASPFERLQSWCRRNRAIAAMIVITLLTFGIGIAMTRHRSRMVTENMMARVDSAWDRLNAQMQSVDLTHQSSHDELVPRRVGMDADQLQAALDGYDDAIAAWQTFNGTSVLSEQRRFDIAEASYRVAKASRLLGDFPRSEHAFQTAIDRLQKLSQQVPANPQYATLLGEAYDYLGELYRDHGHRQQAESAYQKSLSLLKDAQAKFPENPATSQELARVENNHGLLLESEGKLDAAARRYAQSEKILRQQNLRDSENIESQIDLARTLINLGRMERIRHRYEDAENAYREAIDELQGLFDLEPDNRRIEFLLAVTQRNLGYMFSEQLNDPVKAQRWLVLALDHFNDLPTSVPEYQFNKIICLVNLTSLHGLSGDEAGLEKCRSFYKSSLEAMNRLITEFPGIAEYESWMGLIQGNGSAIAAMEKQTSLAKDRITEAIKHQQQAVELQPNNLDYQQRLASHRQFQSTLSTGQSSD</sequence>
<dbReference type="GO" id="GO:0005524">
    <property type="term" value="F:ATP binding"/>
    <property type="evidence" value="ECO:0007669"/>
    <property type="project" value="UniProtKB-KW"/>
</dbReference>
<protein>
    <recommendedName>
        <fullName evidence="1">non-specific serine/threonine protein kinase</fullName>
        <ecNumber evidence="1">2.7.11.1</ecNumber>
    </recommendedName>
</protein>
<dbReference type="PROSITE" id="PS50011">
    <property type="entry name" value="PROTEIN_KINASE_DOM"/>
    <property type="match status" value="1"/>
</dbReference>
<reference evidence="11 12" key="1">
    <citation type="submission" date="2019-02" db="EMBL/GenBank/DDBJ databases">
        <title>Deep-cultivation of Planctomycetes and their phenomic and genomic characterization uncovers novel biology.</title>
        <authorList>
            <person name="Wiegand S."/>
            <person name="Jogler M."/>
            <person name="Boedeker C."/>
            <person name="Pinto D."/>
            <person name="Vollmers J."/>
            <person name="Rivas-Marin E."/>
            <person name="Kohn T."/>
            <person name="Peeters S.H."/>
            <person name="Heuer A."/>
            <person name="Rast P."/>
            <person name="Oberbeckmann S."/>
            <person name="Bunk B."/>
            <person name="Jeske O."/>
            <person name="Meyerdierks A."/>
            <person name="Storesund J.E."/>
            <person name="Kallscheuer N."/>
            <person name="Luecker S."/>
            <person name="Lage O.M."/>
            <person name="Pohl T."/>
            <person name="Merkel B.J."/>
            <person name="Hornburger P."/>
            <person name="Mueller R.-W."/>
            <person name="Bruemmer F."/>
            <person name="Labrenz M."/>
            <person name="Spormann A.M."/>
            <person name="Op Den Camp H."/>
            <person name="Overmann J."/>
            <person name="Amann R."/>
            <person name="Jetten M.S.M."/>
            <person name="Mascher T."/>
            <person name="Medema M.H."/>
            <person name="Devos D.P."/>
            <person name="Kaster A.-K."/>
            <person name="Ovreas L."/>
            <person name="Rohde M."/>
            <person name="Galperin M.Y."/>
            <person name="Jogler C."/>
        </authorList>
    </citation>
    <scope>NUCLEOTIDE SEQUENCE [LARGE SCALE GENOMIC DNA]</scope>
    <source>
        <strain evidence="11 12">Pla52n</strain>
    </source>
</reference>
<dbReference type="EC" id="2.7.11.1" evidence="1"/>
<feature type="domain" description="Protein kinase" evidence="10">
    <location>
        <begin position="154"/>
        <end position="422"/>
    </location>
</feature>
<dbReference type="EMBL" id="SJPN01000002">
    <property type="protein sequence ID" value="TWU05461.1"/>
    <property type="molecule type" value="Genomic_DNA"/>
</dbReference>
<keyword evidence="2" id="KW-0723">Serine/threonine-protein kinase</keyword>
<evidence type="ECO:0000256" key="4">
    <source>
        <dbReference type="ARBA" id="ARBA00022741"/>
    </source>
</evidence>
<dbReference type="SUPFAM" id="SSF56112">
    <property type="entry name" value="Protein kinase-like (PK-like)"/>
    <property type="match status" value="1"/>
</dbReference>
<keyword evidence="4" id="KW-0547">Nucleotide-binding</keyword>
<feature type="region of interest" description="Disordered" evidence="9">
    <location>
        <begin position="78"/>
        <end position="134"/>
    </location>
</feature>
<dbReference type="InterPro" id="IPR011990">
    <property type="entry name" value="TPR-like_helical_dom_sf"/>
</dbReference>
<dbReference type="InterPro" id="IPR019734">
    <property type="entry name" value="TPR_rpt"/>
</dbReference>
<dbReference type="OrthoDB" id="6111975at2"/>
<evidence type="ECO:0000256" key="3">
    <source>
        <dbReference type="ARBA" id="ARBA00022679"/>
    </source>
</evidence>
<dbReference type="SUPFAM" id="SSF48452">
    <property type="entry name" value="TPR-like"/>
    <property type="match status" value="1"/>
</dbReference>
<name>A0A5C6B1K4_9BACT</name>
<dbReference type="Gene3D" id="1.10.510.10">
    <property type="entry name" value="Transferase(Phosphotransferase) domain 1"/>
    <property type="match status" value="1"/>
</dbReference>
<evidence type="ECO:0000256" key="6">
    <source>
        <dbReference type="ARBA" id="ARBA00022840"/>
    </source>
</evidence>
<feature type="coiled-coil region" evidence="8">
    <location>
        <begin position="697"/>
        <end position="724"/>
    </location>
</feature>
<dbReference type="InterPro" id="IPR000719">
    <property type="entry name" value="Prot_kinase_dom"/>
</dbReference>
<dbReference type="Pfam" id="PF00069">
    <property type="entry name" value="Pkinase"/>
    <property type="match status" value="1"/>
</dbReference>
<keyword evidence="7" id="KW-0802">TPR repeat</keyword>
<evidence type="ECO:0000256" key="8">
    <source>
        <dbReference type="SAM" id="Coils"/>
    </source>
</evidence>
<comment type="caution">
    <text evidence="11">The sequence shown here is derived from an EMBL/GenBank/DDBJ whole genome shotgun (WGS) entry which is preliminary data.</text>
</comment>
<dbReference type="Proteomes" id="UP000320176">
    <property type="component" value="Unassembled WGS sequence"/>
</dbReference>
<evidence type="ECO:0000313" key="11">
    <source>
        <dbReference type="EMBL" id="TWU05461.1"/>
    </source>
</evidence>
<organism evidence="11 12">
    <name type="scientific">Stieleria varia</name>
    <dbReference type="NCBI Taxonomy" id="2528005"/>
    <lineage>
        <taxon>Bacteria</taxon>
        <taxon>Pseudomonadati</taxon>
        <taxon>Planctomycetota</taxon>
        <taxon>Planctomycetia</taxon>
        <taxon>Pirellulales</taxon>
        <taxon>Pirellulaceae</taxon>
        <taxon>Stieleria</taxon>
    </lineage>
</organism>
<keyword evidence="3 11" id="KW-0808">Transferase</keyword>
<evidence type="ECO:0000256" key="9">
    <source>
        <dbReference type="SAM" id="MobiDB-lite"/>
    </source>
</evidence>
<gene>
    <name evidence="11" type="primary">prkC_11</name>
    <name evidence="11" type="ORF">Pla52n_11730</name>
</gene>
<dbReference type="InterPro" id="IPR008271">
    <property type="entry name" value="Ser/Thr_kinase_AS"/>
</dbReference>
<keyword evidence="12" id="KW-1185">Reference proteome</keyword>
<dbReference type="PANTHER" id="PTHR43289">
    <property type="entry name" value="MITOGEN-ACTIVATED PROTEIN KINASE KINASE KINASE 20-RELATED"/>
    <property type="match status" value="1"/>
</dbReference>
<evidence type="ECO:0000256" key="5">
    <source>
        <dbReference type="ARBA" id="ARBA00022777"/>
    </source>
</evidence>
<dbReference type="SMART" id="SM00220">
    <property type="entry name" value="S_TKc"/>
    <property type="match status" value="1"/>
</dbReference>
<evidence type="ECO:0000256" key="2">
    <source>
        <dbReference type="ARBA" id="ARBA00022527"/>
    </source>
</evidence>
<keyword evidence="5 11" id="KW-0418">Kinase</keyword>
<dbReference type="Gene3D" id="1.25.40.10">
    <property type="entry name" value="Tetratricopeptide repeat domain"/>
    <property type="match status" value="2"/>
</dbReference>
<dbReference type="InterPro" id="IPR011009">
    <property type="entry name" value="Kinase-like_dom_sf"/>
</dbReference>